<feature type="domain" description="Integrase catalytic" evidence="3">
    <location>
        <begin position="830"/>
        <end position="1004"/>
    </location>
</feature>
<dbReference type="GO" id="GO:0003824">
    <property type="term" value="F:catalytic activity"/>
    <property type="evidence" value="ECO:0007669"/>
    <property type="project" value="UniProtKB-KW"/>
</dbReference>
<feature type="region of interest" description="Disordered" evidence="2">
    <location>
        <begin position="1"/>
        <end position="26"/>
    </location>
</feature>
<dbReference type="SUPFAM" id="SSF53098">
    <property type="entry name" value="Ribonuclease H-like"/>
    <property type="match status" value="1"/>
</dbReference>
<evidence type="ECO:0000313" key="4">
    <source>
        <dbReference type="EMBL" id="GEU38268.1"/>
    </source>
</evidence>
<feature type="compositionally biased region" description="Basic and acidic residues" evidence="2">
    <location>
        <begin position="9"/>
        <end position="26"/>
    </location>
</feature>
<organism evidence="4">
    <name type="scientific">Tanacetum cinerariifolium</name>
    <name type="common">Dalmatian daisy</name>
    <name type="synonym">Chrysanthemum cinerariifolium</name>
    <dbReference type="NCBI Taxonomy" id="118510"/>
    <lineage>
        <taxon>Eukaryota</taxon>
        <taxon>Viridiplantae</taxon>
        <taxon>Streptophyta</taxon>
        <taxon>Embryophyta</taxon>
        <taxon>Tracheophyta</taxon>
        <taxon>Spermatophyta</taxon>
        <taxon>Magnoliopsida</taxon>
        <taxon>eudicotyledons</taxon>
        <taxon>Gunneridae</taxon>
        <taxon>Pentapetalae</taxon>
        <taxon>asterids</taxon>
        <taxon>campanulids</taxon>
        <taxon>Asterales</taxon>
        <taxon>Asteraceae</taxon>
        <taxon>Asteroideae</taxon>
        <taxon>Anthemideae</taxon>
        <taxon>Anthemidinae</taxon>
        <taxon>Tanacetum</taxon>
    </lineage>
</organism>
<dbReference type="EMBL" id="BKCJ010001032">
    <property type="protein sequence ID" value="GEU38268.1"/>
    <property type="molecule type" value="Genomic_DNA"/>
</dbReference>
<dbReference type="Pfam" id="PF00665">
    <property type="entry name" value="rve"/>
    <property type="match status" value="1"/>
</dbReference>
<evidence type="ECO:0000256" key="2">
    <source>
        <dbReference type="SAM" id="MobiDB-lite"/>
    </source>
</evidence>
<dbReference type="Gene3D" id="3.30.70.270">
    <property type="match status" value="3"/>
</dbReference>
<dbReference type="PANTHER" id="PTHR37984:SF5">
    <property type="entry name" value="PROTEIN NYNRIN-LIKE"/>
    <property type="match status" value="1"/>
</dbReference>
<dbReference type="InterPro" id="IPR036397">
    <property type="entry name" value="RNaseH_sf"/>
</dbReference>
<dbReference type="InterPro" id="IPR041577">
    <property type="entry name" value="RT_RNaseH_2"/>
</dbReference>
<proteinExistence type="predicted"/>
<dbReference type="PANTHER" id="PTHR37984">
    <property type="entry name" value="PROTEIN CBG26694"/>
    <property type="match status" value="1"/>
</dbReference>
<keyword evidence="1" id="KW-0511">Multifunctional enzyme</keyword>
<dbReference type="FunFam" id="3.30.70.270:FF:000026">
    <property type="entry name" value="Transposon Ty3-G Gag-Pol polyprotein"/>
    <property type="match status" value="1"/>
</dbReference>
<reference evidence="4" key="1">
    <citation type="journal article" date="2019" name="Sci. Rep.">
        <title>Draft genome of Tanacetum cinerariifolium, the natural source of mosquito coil.</title>
        <authorList>
            <person name="Yamashiro T."/>
            <person name="Shiraishi A."/>
            <person name="Satake H."/>
            <person name="Nakayama K."/>
        </authorList>
    </citation>
    <scope>NUCLEOTIDE SEQUENCE</scope>
</reference>
<dbReference type="GO" id="GO:0003676">
    <property type="term" value="F:nucleic acid binding"/>
    <property type="evidence" value="ECO:0007669"/>
    <property type="project" value="InterPro"/>
</dbReference>
<evidence type="ECO:0000259" key="3">
    <source>
        <dbReference type="PROSITE" id="PS50994"/>
    </source>
</evidence>
<sequence>MQTRSSSRLTREQSSKQKVENSNLEEHLTPVVTMADNRTMAELLRAPTEGYAEAIVVPPILAEQFELKHSLINMMTMDQFFGLEKDNPHDHIRAAHWWLEKEPPHSITTWEDLLSKSINEIFPPQEQQVFEELARKKYSRCVNDYRKQILRINEVNMKAMQTQIDMVKNELRNEMKSSIQTSLSNQTNEIKNMMASLLQMNTASTSSSGTLPSNTVANPKGDLKAIVTRSGVPYDGPSIPPPVVENELEATKDTVNPTNNGNTEDVQPQVVQSMPVTSEPQILRFADALILMPKFASTLKALIGNKEKLSKMAWTSLNEHCSAVLLKKLPEKLDFVVVDFDADPRVLLILKRSFLKTIRALIDVFEGDLTLRVGKEAITFNLDQTSRYSANYNDMTAKRIDVIDMAYEEYSQEVLGFFDTISSGNPTPCYDMIVSVTSPTLTPFKNSDFLLEEGDILLLEAFLNDDPSSPPPNKRNYLPEVSKELKICEAETEKSSIDEPPVVELKALPPHLEYAFLEGDDKLYVIIAKYLSVEEKTALITVLNPARCVPKKGGFTVVENEENELIPLRLVTGWRVCIDYRKLNEATRKDHIPLPFMDQMLERLAGNNYYCFLDEKILKRCEDTNLCLNWEKSHFMVKEGIVLGYKISEKGIEVDKMKVDVISKLPHPTTVKDIRSFLGHVGFYRRFIKDFSKIARPMTRLLEKDTPFIFSQECVYAFQTLKRMLTETPILIAPNWDMPFELMCDASDFAIGAVLGQHRDKHFWSIHYASKTMIEAESKYTTTKKEMLAVVYAFEKFRSYLILNKSIIRCVAGQEAIDILKAYHSGSIGGHHGPNYTARKGIDFIGPFSSSRGNKYILVLVDYLSKWVEAKALPTNDARVVCKFLKNLFARFDAPRAIISDRGTHFCNDQFTKVMQKYGVNHRLSTPYHLQISGQVEVINRGLKRILERAVGENRASWSDKLDNALWSFRTAYKTPIGCTSYKLVYGMNWSTKPTGPLNMPTLI</sequence>
<dbReference type="FunFam" id="3.10.20.370:FF:000001">
    <property type="entry name" value="Retrovirus-related Pol polyprotein from transposon 17.6-like protein"/>
    <property type="match status" value="1"/>
</dbReference>
<dbReference type="PROSITE" id="PS50994">
    <property type="entry name" value="INTEGRASE"/>
    <property type="match status" value="1"/>
</dbReference>
<dbReference type="GO" id="GO:0015074">
    <property type="term" value="P:DNA integration"/>
    <property type="evidence" value="ECO:0007669"/>
    <property type="project" value="InterPro"/>
</dbReference>
<gene>
    <name evidence="4" type="ORF">Tci_010246</name>
</gene>
<accession>A0A6L2JMK2</accession>
<dbReference type="Gene3D" id="3.30.420.10">
    <property type="entry name" value="Ribonuclease H-like superfamily/Ribonuclease H"/>
    <property type="match status" value="1"/>
</dbReference>
<name>A0A6L2JMK2_TANCI</name>
<dbReference type="AlphaFoldDB" id="A0A6L2JMK2"/>
<comment type="caution">
    <text evidence="4">The sequence shown here is derived from an EMBL/GenBank/DDBJ whole genome shotgun (WGS) entry which is preliminary data.</text>
</comment>
<evidence type="ECO:0000256" key="1">
    <source>
        <dbReference type="ARBA" id="ARBA00023268"/>
    </source>
</evidence>
<protein>
    <recommendedName>
        <fullName evidence="3">Integrase catalytic domain-containing protein</fullName>
    </recommendedName>
</protein>
<dbReference type="InterPro" id="IPR012337">
    <property type="entry name" value="RNaseH-like_sf"/>
</dbReference>
<dbReference type="InterPro" id="IPR043502">
    <property type="entry name" value="DNA/RNA_pol_sf"/>
</dbReference>
<dbReference type="InterPro" id="IPR043128">
    <property type="entry name" value="Rev_trsase/Diguanyl_cyclase"/>
</dbReference>
<dbReference type="InterPro" id="IPR001584">
    <property type="entry name" value="Integrase_cat-core"/>
</dbReference>
<dbReference type="Pfam" id="PF17919">
    <property type="entry name" value="RT_RNaseH_2"/>
    <property type="match status" value="1"/>
</dbReference>
<dbReference type="InterPro" id="IPR050951">
    <property type="entry name" value="Retrovirus_Pol_polyprotein"/>
</dbReference>
<dbReference type="SUPFAM" id="SSF56672">
    <property type="entry name" value="DNA/RNA polymerases"/>
    <property type="match status" value="1"/>
</dbReference>